<dbReference type="PIRSF" id="PIRSF002465">
    <property type="entry name" value="Phsphlp_syn_PlsX"/>
    <property type="match status" value="1"/>
</dbReference>
<dbReference type="EMBL" id="CP036269">
    <property type="protein sequence ID" value="QDT41275.1"/>
    <property type="molecule type" value="Genomic_DNA"/>
</dbReference>
<dbReference type="Pfam" id="PF02504">
    <property type="entry name" value="FA_synthesis"/>
    <property type="match status" value="1"/>
</dbReference>
<dbReference type="InterPro" id="IPR003664">
    <property type="entry name" value="FA_synthesis"/>
</dbReference>
<sequence length="333" mass="35517">MRIALDAMGGDFAPEPNITGAIAALQADSALNVVLVGPQDQLESQIEASGYSGDRLSIVHASQVVGMEEKPTDAMRQKPDSSISVCWKLMAAREVDAVVSAGNTGAVVASGLKTRLFLKDVKRPGIAVTLPTIAGHAVLMDVGANPSARPSHLYQYAVMGEIYAREVLRVESPKIGLINIGSEDVKGNDLYRDTYRLLNESPLKDSFVGNVEGRGLYQGEADVLICEGFVGNVVLKVSEGMADFLMKEASKHIIGSLDTERDKAKQAFQNLGKRFRYHETGGAPLLGIDGICIICHGSSDAHSISNALKGSAMFKDRGINSQIAEHLAQKPVA</sequence>
<dbReference type="GO" id="GO:0006633">
    <property type="term" value="P:fatty acid biosynthetic process"/>
    <property type="evidence" value="ECO:0007669"/>
    <property type="project" value="UniProtKB-UniRule"/>
</dbReference>
<evidence type="ECO:0000256" key="8">
    <source>
        <dbReference type="ARBA" id="ARBA00024069"/>
    </source>
</evidence>
<dbReference type="AlphaFoldDB" id="A0A517RBN0"/>
<dbReference type="PANTHER" id="PTHR30100">
    <property type="entry name" value="FATTY ACID/PHOSPHOLIPID SYNTHESIS PROTEIN PLSX"/>
    <property type="match status" value="1"/>
</dbReference>
<evidence type="ECO:0000313" key="11">
    <source>
        <dbReference type="EMBL" id="QDT41275.1"/>
    </source>
</evidence>
<evidence type="ECO:0000256" key="3">
    <source>
        <dbReference type="ARBA" id="ARBA00022516"/>
    </source>
</evidence>
<keyword evidence="4 10" id="KW-0808">Transferase</keyword>
<dbReference type="RefSeq" id="WP_145212614.1">
    <property type="nucleotide sequence ID" value="NZ_CP036269.1"/>
</dbReference>
<evidence type="ECO:0000256" key="2">
    <source>
        <dbReference type="ARBA" id="ARBA00022490"/>
    </source>
</evidence>
<comment type="catalytic activity">
    <reaction evidence="1 10">
        <text>a fatty acyl-[ACP] + phosphate = an acyl phosphate + holo-[ACP]</text>
        <dbReference type="Rhea" id="RHEA:42292"/>
        <dbReference type="Rhea" id="RHEA-COMP:9685"/>
        <dbReference type="Rhea" id="RHEA-COMP:14125"/>
        <dbReference type="ChEBI" id="CHEBI:43474"/>
        <dbReference type="ChEBI" id="CHEBI:59918"/>
        <dbReference type="ChEBI" id="CHEBI:64479"/>
        <dbReference type="ChEBI" id="CHEBI:138651"/>
        <dbReference type="EC" id="2.3.1.274"/>
    </reaction>
</comment>
<dbReference type="InterPro" id="IPR012281">
    <property type="entry name" value="Phospholipid_synth_PlsX-like"/>
</dbReference>
<dbReference type="EC" id="2.3.1.274" evidence="8 10"/>
<comment type="function">
    <text evidence="10">Catalyzes the reversible formation of acyl-phosphate (acyl-PO(4)) from acyl-[acyl-carrier-protein] (acyl-ACP). This enzyme utilizes acyl-ACP as fatty acyl donor, but not acyl-CoA.</text>
</comment>
<dbReference type="Gene3D" id="3.40.718.10">
    <property type="entry name" value="Isopropylmalate Dehydrogenase"/>
    <property type="match status" value="1"/>
</dbReference>
<dbReference type="GO" id="GO:0005737">
    <property type="term" value="C:cytoplasm"/>
    <property type="evidence" value="ECO:0007669"/>
    <property type="project" value="UniProtKB-SubCell"/>
</dbReference>
<evidence type="ECO:0000256" key="1">
    <source>
        <dbReference type="ARBA" id="ARBA00001232"/>
    </source>
</evidence>
<evidence type="ECO:0000256" key="7">
    <source>
        <dbReference type="ARBA" id="ARBA00023264"/>
    </source>
</evidence>
<keyword evidence="12" id="KW-1185">Reference proteome</keyword>
<evidence type="ECO:0000256" key="6">
    <source>
        <dbReference type="ARBA" id="ARBA00023209"/>
    </source>
</evidence>
<evidence type="ECO:0000256" key="10">
    <source>
        <dbReference type="HAMAP-Rule" id="MF_00019"/>
    </source>
</evidence>
<evidence type="ECO:0000256" key="4">
    <source>
        <dbReference type="ARBA" id="ARBA00022679"/>
    </source>
</evidence>
<dbReference type="GO" id="GO:0008654">
    <property type="term" value="P:phospholipid biosynthetic process"/>
    <property type="evidence" value="ECO:0007669"/>
    <property type="project" value="UniProtKB-KW"/>
</dbReference>
<keyword evidence="6 10" id="KW-0594">Phospholipid biosynthesis</keyword>
<keyword evidence="11" id="KW-0012">Acyltransferase</keyword>
<dbReference type="OrthoDB" id="9806408at2"/>
<dbReference type="KEGG" id="gaz:Pan241w_13350"/>
<keyword evidence="5 10" id="KW-0443">Lipid metabolism</keyword>
<comment type="subcellular location">
    <subcellularLocation>
        <location evidence="10">Cytoplasm</location>
    </subcellularLocation>
    <text evidence="10">Associated with the membrane possibly through PlsY.</text>
</comment>
<dbReference type="SUPFAM" id="SSF53659">
    <property type="entry name" value="Isocitrate/Isopropylmalate dehydrogenase-like"/>
    <property type="match status" value="1"/>
</dbReference>
<dbReference type="UniPathway" id="UPA00085"/>
<keyword evidence="7 10" id="KW-1208">Phospholipid metabolism</keyword>
<dbReference type="PANTHER" id="PTHR30100:SF1">
    <property type="entry name" value="PHOSPHATE ACYLTRANSFERASE"/>
    <property type="match status" value="1"/>
</dbReference>
<reference evidence="11 12" key="1">
    <citation type="submission" date="2019-02" db="EMBL/GenBank/DDBJ databases">
        <title>Deep-cultivation of Planctomycetes and their phenomic and genomic characterization uncovers novel biology.</title>
        <authorList>
            <person name="Wiegand S."/>
            <person name="Jogler M."/>
            <person name="Boedeker C."/>
            <person name="Pinto D."/>
            <person name="Vollmers J."/>
            <person name="Rivas-Marin E."/>
            <person name="Kohn T."/>
            <person name="Peeters S.H."/>
            <person name="Heuer A."/>
            <person name="Rast P."/>
            <person name="Oberbeckmann S."/>
            <person name="Bunk B."/>
            <person name="Jeske O."/>
            <person name="Meyerdierks A."/>
            <person name="Storesund J.E."/>
            <person name="Kallscheuer N."/>
            <person name="Luecker S."/>
            <person name="Lage O.M."/>
            <person name="Pohl T."/>
            <person name="Merkel B.J."/>
            <person name="Hornburger P."/>
            <person name="Mueller R.-W."/>
            <person name="Bruemmer F."/>
            <person name="Labrenz M."/>
            <person name="Spormann A.M."/>
            <person name="Op den Camp H."/>
            <person name="Overmann J."/>
            <person name="Amann R."/>
            <person name="Jetten M.S.M."/>
            <person name="Mascher T."/>
            <person name="Medema M.H."/>
            <person name="Devos D.P."/>
            <person name="Kaster A.-K."/>
            <person name="Ovreas L."/>
            <person name="Rohde M."/>
            <person name="Galperin M.Y."/>
            <person name="Jogler C."/>
        </authorList>
    </citation>
    <scope>NUCLEOTIDE SEQUENCE [LARGE SCALE GENOMIC DNA]</scope>
    <source>
        <strain evidence="11 12">Pan241w</strain>
    </source>
</reference>
<keyword evidence="3 10" id="KW-0444">Lipid biosynthesis</keyword>
<accession>A0A517RBN0</accession>
<keyword evidence="2 10" id="KW-0963">Cytoplasm</keyword>
<dbReference type="GO" id="GO:0043811">
    <property type="term" value="F:phosphate:acyl-[acyl carrier protein] acyltransferase activity"/>
    <property type="evidence" value="ECO:0007669"/>
    <property type="project" value="UniProtKB-UniRule"/>
</dbReference>
<evidence type="ECO:0000256" key="9">
    <source>
        <dbReference type="ARBA" id="ARBA00046608"/>
    </source>
</evidence>
<comment type="pathway">
    <text evidence="10">Lipid metabolism; phospholipid metabolism.</text>
</comment>
<protein>
    <recommendedName>
        <fullName evidence="8 10">Phosphate acyltransferase</fullName>
        <ecNumber evidence="8 10">2.3.1.274</ecNumber>
    </recommendedName>
    <alternativeName>
        <fullName evidence="10">Acyl-ACP phosphotransacylase</fullName>
    </alternativeName>
    <alternativeName>
        <fullName evidence="10">Acyl-[acyl-carrier-protein]--phosphate acyltransferase</fullName>
    </alternativeName>
    <alternativeName>
        <fullName evidence="10">Phosphate-acyl-ACP acyltransferase</fullName>
    </alternativeName>
</protein>
<dbReference type="HAMAP" id="MF_00019">
    <property type="entry name" value="PlsX"/>
    <property type="match status" value="1"/>
</dbReference>
<dbReference type="Proteomes" id="UP000317171">
    <property type="component" value="Chromosome"/>
</dbReference>
<comment type="similarity">
    <text evidence="10">Belongs to the PlsX family.</text>
</comment>
<evidence type="ECO:0000313" key="12">
    <source>
        <dbReference type="Proteomes" id="UP000317171"/>
    </source>
</evidence>
<proteinExistence type="inferred from homology"/>
<name>A0A517RBN0_9PLAN</name>
<evidence type="ECO:0000256" key="5">
    <source>
        <dbReference type="ARBA" id="ARBA00023098"/>
    </source>
</evidence>
<comment type="subunit">
    <text evidence="9 10">Homodimer. Probably interacts with PlsY.</text>
</comment>
<dbReference type="NCBIfam" id="TIGR00182">
    <property type="entry name" value="plsX"/>
    <property type="match status" value="1"/>
</dbReference>
<organism evidence="11 12">
    <name type="scientific">Gimesia alba</name>
    <dbReference type="NCBI Taxonomy" id="2527973"/>
    <lineage>
        <taxon>Bacteria</taxon>
        <taxon>Pseudomonadati</taxon>
        <taxon>Planctomycetota</taxon>
        <taxon>Planctomycetia</taxon>
        <taxon>Planctomycetales</taxon>
        <taxon>Planctomycetaceae</taxon>
        <taxon>Gimesia</taxon>
    </lineage>
</organism>
<gene>
    <name evidence="10 11" type="primary">plsX</name>
    <name evidence="11" type="ORF">Pan241w_13350</name>
</gene>